<reference evidence="2 3" key="1">
    <citation type="submission" date="2019-08" db="EMBL/GenBank/DDBJ databases">
        <title>Bradyrhizobium hipponensis sp. nov., a rhizobium isolated from a Lupinus angustifolius root nodule in Tunisia.</title>
        <authorList>
            <person name="Off K."/>
            <person name="Rejili M."/>
            <person name="Mars M."/>
            <person name="Brachmann A."/>
            <person name="Marin M."/>
        </authorList>
    </citation>
    <scope>NUCLEOTIDE SEQUENCE [LARGE SCALE GENOMIC DNA]</scope>
    <source>
        <strain evidence="2 3">CTAW11</strain>
    </source>
</reference>
<name>A0A5S4WWJ7_9BRAD</name>
<dbReference type="Pfam" id="PF08450">
    <property type="entry name" value="SGL"/>
    <property type="match status" value="1"/>
</dbReference>
<dbReference type="Gene3D" id="2.120.10.30">
    <property type="entry name" value="TolB, C-terminal domain"/>
    <property type="match status" value="1"/>
</dbReference>
<dbReference type="PANTHER" id="PTHR47572">
    <property type="entry name" value="LIPOPROTEIN-RELATED"/>
    <property type="match status" value="1"/>
</dbReference>
<dbReference type="AlphaFoldDB" id="A0A5S4WWJ7"/>
<protein>
    <submittedName>
        <fullName evidence="2">SMP-30/gluconolactonase/LRE family protein</fullName>
    </submittedName>
</protein>
<evidence type="ECO:0000313" key="2">
    <source>
        <dbReference type="EMBL" id="TYL85973.1"/>
    </source>
</evidence>
<evidence type="ECO:0000259" key="1">
    <source>
        <dbReference type="Pfam" id="PF08450"/>
    </source>
</evidence>
<feature type="domain" description="SMP-30/Gluconolactonase/LRE-like region" evidence="1">
    <location>
        <begin position="46"/>
        <end position="282"/>
    </location>
</feature>
<dbReference type="Proteomes" id="UP000324853">
    <property type="component" value="Unassembled WGS sequence"/>
</dbReference>
<sequence>MYLDGPPRVIETRVLSTMPAEFRRPGLRSDWADANRGGKPVDCFIEGPSFDASGNLYLVDIPFGRIFRIATDGSWSLVIEYDGWPNGLKIAPDGRILVADYMNGLMELDARRGTIRTLLGHRNSESFRGCNDLHIASTGDIYFTDQGQTGLHDPSGRVFRLRPDGRLDCLISNGPSPNGLVLDPNETVLFVAMTRDNCVWRVPLTKDGGVAKVGKFSSFFGTSGPDGLAIDAKGQLFVAHASLGHVFVLAANGECIARIRSCTGSTCTNIAFGPDGALYITESSTGSVLIADLDSLSNRTRGGHRT</sequence>
<dbReference type="PANTHER" id="PTHR47572:SF5">
    <property type="entry name" value="BLR2277 PROTEIN"/>
    <property type="match status" value="1"/>
</dbReference>
<organism evidence="2 3">
    <name type="scientific">Bradyrhizobium cytisi</name>
    <dbReference type="NCBI Taxonomy" id="515489"/>
    <lineage>
        <taxon>Bacteria</taxon>
        <taxon>Pseudomonadati</taxon>
        <taxon>Pseudomonadota</taxon>
        <taxon>Alphaproteobacteria</taxon>
        <taxon>Hyphomicrobiales</taxon>
        <taxon>Nitrobacteraceae</taxon>
        <taxon>Bradyrhizobium</taxon>
    </lineage>
</organism>
<proteinExistence type="predicted"/>
<evidence type="ECO:0000313" key="3">
    <source>
        <dbReference type="Proteomes" id="UP000324853"/>
    </source>
</evidence>
<dbReference type="EMBL" id="VSSR01000016">
    <property type="protein sequence ID" value="TYL85973.1"/>
    <property type="molecule type" value="Genomic_DNA"/>
</dbReference>
<gene>
    <name evidence="2" type="ORF">FXB38_10095</name>
</gene>
<accession>A0A5S4WWJ7</accession>
<comment type="caution">
    <text evidence="2">The sequence shown here is derived from an EMBL/GenBank/DDBJ whole genome shotgun (WGS) entry which is preliminary data.</text>
</comment>
<dbReference type="SUPFAM" id="SSF63829">
    <property type="entry name" value="Calcium-dependent phosphotriesterase"/>
    <property type="match status" value="1"/>
</dbReference>
<dbReference type="InterPro" id="IPR011042">
    <property type="entry name" value="6-blade_b-propeller_TolB-like"/>
</dbReference>
<dbReference type="InterPro" id="IPR051262">
    <property type="entry name" value="SMP-30/CGR1_Lactonase"/>
</dbReference>
<dbReference type="OrthoDB" id="241638at2"/>
<keyword evidence="3" id="KW-1185">Reference proteome</keyword>
<dbReference type="InterPro" id="IPR013658">
    <property type="entry name" value="SGL"/>
</dbReference>